<name>A0A8J8NHV7_HALGN</name>
<protein>
    <submittedName>
        <fullName evidence="1">Uncharacterized protein</fullName>
    </submittedName>
</protein>
<organism evidence="1 2">
    <name type="scientific">Halteria grandinella</name>
    <dbReference type="NCBI Taxonomy" id="5974"/>
    <lineage>
        <taxon>Eukaryota</taxon>
        <taxon>Sar</taxon>
        <taxon>Alveolata</taxon>
        <taxon>Ciliophora</taxon>
        <taxon>Intramacronucleata</taxon>
        <taxon>Spirotrichea</taxon>
        <taxon>Stichotrichia</taxon>
        <taxon>Sporadotrichida</taxon>
        <taxon>Halteriidae</taxon>
        <taxon>Halteria</taxon>
    </lineage>
</organism>
<evidence type="ECO:0000313" key="2">
    <source>
        <dbReference type="Proteomes" id="UP000785679"/>
    </source>
</evidence>
<dbReference type="AlphaFoldDB" id="A0A8J8NHV7"/>
<dbReference type="EMBL" id="RRYP01015772">
    <property type="protein sequence ID" value="TNV75353.1"/>
    <property type="molecule type" value="Genomic_DNA"/>
</dbReference>
<accession>A0A8J8NHV7</accession>
<keyword evidence="2" id="KW-1185">Reference proteome</keyword>
<gene>
    <name evidence="1" type="ORF">FGO68_gene5544</name>
</gene>
<reference evidence="1" key="1">
    <citation type="submission" date="2019-06" db="EMBL/GenBank/DDBJ databases">
        <authorList>
            <person name="Zheng W."/>
        </authorList>
    </citation>
    <scope>NUCLEOTIDE SEQUENCE</scope>
    <source>
        <strain evidence="1">QDHG01</strain>
    </source>
</reference>
<proteinExistence type="predicted"/>
<sequence>MSKTWTIKGHSMYKIIIYQILEEHFYFNRNSQVVASSSTSIQVPSSVRAIQSGAILFLDRSRDHSQVAQHSKLY</sequence>
<evidence type="ECO:0000313" key="1">
    <source>
        <dbReference type="EMBL" id="TNV75353.1"/>
    </source>
</evidence>
<comment type="caution">
    <text evidence="1">The sequence shown here is derived from an EMBL/GenBank/DDBJ whole genome shotgun (WGS) entry which is preliminary data.</text>
</comment>
<dbReference type="Proteomes" id="UP000785679">
    <property type="component" value="Unassembled WGS sequence"/>
</dbReference>